<dbReference type="PANTHER" id="PTHR11895">
    <property type="entry name" value="TRANSAMIDASE"/>
    <property type="match status" value="1"/>
</dbReference>
<evidence type="ECO:0000256" key="3">
    <source>
        <dbReference type="ARBA" id="ARBA00012922"/>
    </source>
</evidence>
<name>C0ZQE0_RHOE4</name>
<keyword evidence="5" id="KW-0378">Hydrolase</keyword>
<dbReference type="InterPro" id="IPR020556">
    <property type="entry name" value="Amidase_CS"/>
</dbReference>
<dbReference type="InterPro" id="IPR000120">
    <property type="entry name" value="Amidase"/>
</dbReference>
<dbReference type="KEGG" id="rer:RER_50000"/>
<dbReference type="EMBL" id="AP008957">
    <property type="protein sequence ID" value="BAH35708.1"/>
    <property type="molecule type" value="Genomic_DNA"/>
</dbReference>
<comment type="catalytic activity">
    <reaction evidence="1">
        <text>a monocarboxylic acid amide + H2O = a monocarboxylate + NH4(+)</text>
        <dbReference type="Rhea" id="RHEA:12020"/>
        <dbReference type="ChEBI" id="CHEBI:15377"/>
        <dbReference type="ChEBI" id="CHEBI:28938"/>
        <dbReference type="ChEBI" id="CHEBI:35757"/>
        <dbReference type="ChEBI" id="CHEBI:83628"/>
        <dbReference type="EC" id="3.5.1.4"/>
    </reaction>
</comment>
<feature type="domain" description="Amidase" evidence="4">
    <location>
        <begin position="30"/>
        <end position="455"/>
    </location>
</feature>
<protein>
    <recommendedName>
        <fullName evidence="3">amidase</fullName>
        <ecNumber evidence="3">3.5.1.4</ecNumber>
    </recommendedName>
</protein>
<dbReference type="InterPro" id="IPR023631">
    <property type="entry name" value="Amidase_dom"/>
</dbReference>
<reference evidence="6" key="1">
    <citation type="submission" date="2005-03" db="EMBL/GenBank/DDBJ databases">
        <title>Comparison of the complete genome sequences of Rhodococcus erythropolis PR4 and Rhodococcus opacus B4.</title>
        <authorList>
            <person name="Takarada H."/>
            <person name="Sekine M."/>
            <person name="Hosoyama A."/>
            <person name="Yamada R."/>
            <person name="Fujisawa T."/>
            <person name="Omata S."/>
            <person name="Shimizu A."/>
            <person name="Tsukatani N."/>
            <person name="Tanikawa S."/>
            <person name="Fujita N."/>
            <person name="Harayama S."/>
        </authorList>
    </citation>
    <scope>NUCLEOTIDE SEQUENCE [LARGE SCALE GENOMIC DNA]</scope>
    <source>
        <strain evidence="6">PR4 / NBRC 100887</strain>
    </source>
</reference>
<evidence type="ECO:0000256" key="1">
    <source>
        <dbReference type="ARBA" id="ARBA00001311"/>
    </source>
</evidence>
<proteinExistence type="inferred from homology"/>
<dbReference type="InterPro" id="IPR036928">
    <property type="entry name" value="AS_sf"/>
</dbReference>
<dbReference type="Gene3D" id="3.90.1300.10">
    <property type="entry name" value="Amidase signature (AS) domain"/>
    <property type="match status" value="1"/>
</dbReference>
<dbReference type="EC" id="3.5.1.4" evidence="3"/>
<gene>
    <name evidence="5" type="ordered locus">RER_50000</name>
</gene>
<evidence type="ECO:0000256" key="2">
    <source>
        <dbReference type="ARBA" id="ARBA00009199"/>
    </source>
</evidence>
<evidence type="ECO:0000313" key="6">
    <source>
        <dbReference type="Proteomes" id="UP000002204"/>
    </source>
</evidence>
<evidence type="ECO:0000259" key="4">
    <source>
        <dbReference type="Pfam" id="PF01425"/>
    </source>
</evidence>
<dbReference type="eggNOG" id="COG0154">
    <property type="taxonomic scope" value="Bacteria"/>
</dbReference>
<dbReference type="HOGENOM" id="CLU_009600_0_4_11"/>
<comment type="similarity">
    <text evidence="2">Belongs to the amidase family.</text>
</comment>
<reference evidence="5 6" key="2">
    <citation type="journal article" date="2006" name="Environ. Microbiol.">
        <title>Sequence analysis of three plasmids harboured in Rhodococcus erythropolis strain PR4.</title>
        <authorList>
            <person name="Sekine M."/>
            <person name="Tanikawa S."/>
            <person name="Omata S."/>
            <person name="Saito M."/>
            <person name="Fujisawa T."/>
            <person name="Tsukatani N."/>
            <person name="Tajima T."/>
            <person name="Sekigawa T."/>
            <person name="Kosugi H."/>
            <person name="Matsuo Y."/>
            <person name="Nishiko R."/>
            <person name="Imamura K."/>
            <person name="Ito M."/>
            <person name="Narita H."/>
            <person name="Tago S."/>
            <person name="Fujita N."/>
            <person name="Harayama S."/>
        </authorList>
    </citation>
    <scope>NUCLEOTIDE SEQUENCE [LARGE SCALE GENOMIC DNA]</scope>
    <source>
        <strain evidence="6">PR4 / NBRC 100887</strain>
    </source>
</reference>
<dbReference type="SUPFAM" id="SSF75304">
    <property type="entry name" value="Amidase signature (AS) enzymes"/>
    <property type="match status" value="1"/>
</dbReference>
<evidence type="ECO:0000313" key="5">
    <source>
        <dbReference type="EMBL" id="BAH35708.1"/>
    </source>
</evidence>
<dbReference type="AlphaFoldDB" id="C0ZQE0"/>
<dbReference type="GO" id="GO:0004040">
    <property type="term" value="F:amidase activity"/>
    <property type="evidence" value="ECO:0007669"/>
    <property type="project" value="UniProtKB-EC"/>
</dbReference>
<dbReference type="PROSITE" id="PS00571">
    <property type="entry name" value="AMIDASES"/>
    <property type="match status" value="1"/>
</dbReference>
<sequence length="479" mass="50200">MRASMQDLFDNNDMTGLAEAIKSGDVSAKEVLEFSLDRLDERNPAVNAVISERREEARNEVSGGLPEGPLHGVPFVIKDLGMDVAGLPSTNGSRLFADAVAEKDSTLVERYREAGLVVIGKTNTPEFGKNASTEPALFGPTRNPYALDRSPGGSSGGTAVAVAVGIVPGGHASDGGGSIRIPASACGLVGLKPSRGRTPTAPARTLFSSPMSVHHALTRSVRDTALLLDLSAGPTVGDPYVILAPKRPYIEEVGADPGRLRIGLSNTLPDGTPVDPECSAVTTSVAGLLEELGHDVTEGAPNFPLDALTAGLSVLMGIPMTIEVDERLEALNRAIRDDDLEPMARMIYDRAKSESATNVVKALQELERAAQVIGAFFVDHDLLLTPTMARPAAPLGLLDTANPMSIWEHSAGYSGLTSPFNSSGQPAISLPMGHDSAGVPIGVQLVGAFGREDLLIRVASQLEVARPWSIAPVWPPVPA</sequence>
<accession>C0ZQE0</accession>
<dbReference type="PANTHER" id="PTHR11895:SF7">
    <property type="entry name" value="GLUTAMYL-TRNA(GLN) AMIDOTRANSFERASE SUBUNIT A, MITOCHONDRIAL"/>
    <property type="match status" value="1"/>
</dbReference>
<organism evidence="5 6">
    <name type="scientific">Rhodococcus erythropolis (strain PR4 / NBRC 100887)</name>
    <dbReference type="NCBI Taxonomy" id="234621"/>
    <lineage>
        <taxon>Bacteria</taxon>
        <taxon>Bacillati</taxon>
        <taxon>Actinomycetota</taxon>
        <taxon>Actinomycetes</taxon>
        <taxon>Mycobacteriales</taxon>
        <taxon>Nocardiaceae</taxon>
        <taxon>Rhodococcus</taxon>
        <taxon>Rhodococcus erythropolis group</taxon>
    </lineage>
</organism>
<dbReference type="Proteomes" id="UP000002204">
    <property type="component" value="Chromosome"/>
</dbReference>
<dbReference type="Pfam" id="PF01425">
    <property type="entry name" value="Amidase"/>
    <property type="match status" value="1"/>
</dbReference>